<dbReference type="Proteomes" id="UP000235005">
    <property type="component" value="Unassembled WGS sequence"/>
</dbReference>
<dbReference type="PROSITE" id="PS50042">
    <property type="entry name" value="CNMP_BINDING_3"/>
    <property type="match status" value="1"/>
</dbReference>
<dbReference type="GO" id="GO:0003677">
    <property type="term" value="F:DNA binding"/>
    <property type="evidence" value="ECO:0007669"/>
    <property type="project" value="UniProtKB-KW"/>
</dbReference>
<sequence>MLEKNNLLELLVDHCQQQHYPPRVQVLQPGDPADTLYYVVEGSLSIHREDEGGQVIVLAYLHQGDFLGEMGVFLDFPSRGVYVKTRAATVLAQITYQHLQALLETELAPHRADFLHLFGAQLAKRLMQSERKVGDLALLDVTGRIARVLLDLTEEPDAHVHPDGIRVKVTRTEMARLTGCSREMAGRCLRELEERELIFSEGRSVIVLGAGKSGAPLENV</sequence>
<dbReference type="OrthoDB" id="61906at2"/>
<gene>
    <name evidence="6" type="ORF">C0039_10120</name>
</gene>
<feature type="domain" description="Cyclic nucleotide-binding" evidence="4">
    <location>
        <begin position="11"/>
        <end position="92"/>
    </location>
</feature>
<dbReference type="SUPFAM" id="SSF51206">
    <property type="entry name" value="cAMP-binding domain-like"/>
    <property type="match status" value="1"/>
</dbReference>
<dbReference type="GO" id="GO:0005829">
    <property type="term" value="C:cytosol"/>
    <property type="evidence" value="ECO:0007669"/>
    <property type="project" value="TreeGrafter"/>
</dbReference>
<dbReference type="AlphaFoldDB" id="A0A2N5X3B4"/>
<dbReference type="PROSITE" id="PS51063">
    <property type="entry name" value="HTH_CRP_2"/>
    <property type="match status" value="1"/>
</dbReference>
<dbReference type="InterPro" id="IPR036388">
    <property type="entry name" value="WH-like_DNA-bd_sf"/>
</dbReference>
<keyword evidence="2" id="KW-0238">DNA-binding</keyword>
<dbReference type="PANTHER" id="PTHR24567">
    <property type="entry name" value="CRP FAMILY TRANSCRIPTIONAL REGULATORY PROTEIN"/>
    <property type="match status" value="1"/>
</dbReference>
<dbReference type="SUPFAM" id="SSF46785">
    <property type="entry name" value="Winged helix' DNA-binding domain"/>
    <property type="match status" value="1"/>
</dbReference>
<dbReference type="SMART" id="SM00100">
    <property type="entry name" value="cNMP"/>
    <property type="match status" value="1"/>
</dbReference>
<dbReference type="CDD" id="cd00038">
    <property type="entry name" value="CAP_ED"/>
    <property type="match status" value="1"/>
</dbReference>
<dbReference type="InterPro" id="IPR000595">
    <property type="entry name" value="cNMP-bd_dom"/>
</dbReference>
<dbReference type="Pfam" id="PF00027">
    <property type="entry name" value="cNMP_binding"/>
    <property type="match status" value="1"/>
</dbReference>
<dbReference type="InterPro" id="IPR014710">
    <property type="entry name" value="RmlC-like_jellyroll"/>
</dbReference>
<dbReference type="InterPro" id="IPR018490">
    <property type="entry name" value="cNMP-bd_dom_sf"/>
</dbReference>
<accession>A0A2N5X3B4</accession>
<dbReference type="EMBL" id="PKUS01000010">
    <property type="protein sequence ID" value="PLW68967.1"/>
    <property type="molecule type" value="Genomic_DNA"/>
</dbReference>
<protein>
    <submittedName>
        <fullName evidence="6">Transcriptional regulator Crp</fullName>
    </submittedName>
</protein>
<comment type="caution">
    <text evidence="6">The sequence shown here is derived from an EMBL/GenBank/DDBJ whole genome shotgun (WGS) entry which is preliminary data.</text>
</comment>
<dbReference type="Pfam" id="PF13545">
    <property type="entry name" value="HTH_Crp_2"/>
    <property type="match status" value="1"/>
</dbReference>
<dbReference type="InterPro" id="IPR036390">
    <property type="entry name" value="WH_DNA-bd_sf"/>
</dbReference>
<evidence type="ECO:0000256" key="2">
    <source>
        <dbReference type="ARBA" id="ARBA00023125"/>
    </source>
</evidence>
<dbReference type="GO" id="GO:0003700">
    <property type="term" value="F:DNA-binding transcription factor activity"/>
    <property type="evidence" value="ECO:0007669"/>
    <property type="project" value="TreeGrafter"/>
</dbReference>
<dbReference type="SMART" id="SM00419">
    <property type="entry name" value="HTH_CRP"/>
    <property type="match status" value="1"/>
</dbReference>
<evidence type="ECO:0000256" key="1">
    <source>
        <dbReference type="ARBA" id="ARBA00023015"/>
    </source>
</evidence>
<evidence type="ECO:0000259" key="4">
    <source>
        <dbReference type="PROSITE" id="PS50042"/>
    </source>
</evidence>
<dbReference type="PANTHER" id="PTHR24567:SF68">
    <property type="entry name" value="DNA-BINDING TRANSCRIPTIONAL DUAL REGULATOR CRP"/>
    <property type="match status" value="1"/>
</dbReference>
<name>A0A2N5X3B4_9GAMM</name>
<dbReference type="Gene3D" id="2.60.120.10">
    <property type="entry name" value="Jelly Rolls"/>
    <property type="match status" value="1"/>
</dbReference>
<evidence type="ECO:0000313" key="7">
    <source>
        <dbReference type="Proteomes" id="UP000235005"/>
    </source>
</evidence>
<organism evidence="6 7">
    <name type="scientific">Pseudohalioglobus lutimaris</name>
    <dbReference type="NCBI Taxonomy" id="1737061"/>
    <lineage>
        <taxon>Bacteria</taxon>
        <taxon>Pseudomonadati</taxon>
        <taxon>Pseudomonadota</taxon>
        <taxon>Gammaproteobacteria</taxon>
        <taxon>Cellvibrionales</taxon>
        <taxon>Halieaceae</taxon>
        <taxon>Pseudohalioglobus</taxon>
    </lineage>
</organism>
<reference evidence="6 7" key="1">
    <citation type="submission" date="2018-01" db="EMBL/GenBank/DDBJ databases">
        <title>The draft genome sequence of Halioglobus lutimaris HF004.</title>
        <authorList>
            <person name="Du Z.-J."/>
            <person name="Shi M.-J."/>
        </authorList>
    </citation>
    <scope>NUCLEOTIDE SEQUENCE [LARGE SCALE GENOMIC DNA]</scope>
    <source>
        <strain evidence="6 7">HF004</strain>
    </source>
</reference>
<proteinExistence type="predicted"/>
<dbReference type="InterPro" id="IPR012318">
    <property type="entry name" value="HTH_CRP"/>
</dbReference>
<keyword evidence="1" id="KW-0805">Transcription regulation</keyword>
<dbReference type="Gene3D" id="1.10.10.10">
    <property type="entry name" value="Winged helix-like DNA-binding domain superfamily/Winged helix DNA-binding domain"/>
    <property type="match status" value="1"/>
</dbReference>
<evidence type="ECO:0000256" key="3">
    <source>
        <dbReference type="ARBA" id="ARBA00023163"/>
    </source>
</evidence>
<keyword evidence="7" id="KW-1185">Reference proteome</keyword>
<feature type="domain" description="HTH crp-type" evidence="5">
    <location>
        <begin position="139"/>
        <end position="211"/>
    </location>
</feature>
<evidence type="ECO:0000259" key="5">
    <source>
        <dbReference type="PROSITE" id="PS51063"/>
    </source>
</evidence>
<dbReference type="InterPro" id="IPR050397">
    <property type="entry name" value="Env_Response_Regulators"/>
</dbReference>
<dbReference type="RefSeq" id="WP_076001227.1">
    <property type="nucleotide sequence ID" value="NZ_PKUS01000010.1"/>
</dbReference>
<evidence type="ECO:0000313" key="6">
    <source>
        <dbReference type="EMBL" id="PLW68967.1"/>
    </source>
</evidence>
<keyword evidence="3" id="KW-0804">Transcription</keyword>